<keyword evidence="2" id="KW-1185">Reference proteome</keyword>
<reference evidence="2" key="1">
    <citation type="journal article" date="2019" name="Int. J. Syst. Evol. Microbiol.">
        <title>The Global Catalogue of Microorganisms (GCM) 10K type strain sequencing project: providing services to taxonomists for standard genome sequencing and annotation.</title>
        <authorList>
            <consortium name="The Broad Institute Genomics Platform"/>
            <consortium name="The Broad Institute Genome Sequencing Center for Infectious Disease"/>
            <person name="Wu L."/>
            <person name="Ma J."/>
        </authorList>
    </citation>
    <scope>NUCLEOTIDE SEQUENCE [LARGE SCALE GENOMIC DNA]</scope>
    <source>
        <strain evidence="2">CGMCC 1.15439</strain>
    </source>
</reference>
<dbReference type="EMBL" id="BMJA01000001">
    <property type="protein sequence ID" value="GGA23262.1"/>
    <property type="molecule type" value="Genomic_DNA"/>
</dbReference>
<evidence type="ECO:0000313" key="1">
    <source>
        <dbReference type="EMBL" id="GGA23262.1"/>
    </source>
</evidence>
<protein>
    <submittedName>
        <fullName evidence="1">Uncharacterized protein</fullName>
    </submittedName>
</protein>
<sequence length="80" mass="8985">MAFIQARLCWGSHPNLQLLTVASQEKPCAVSVVRLRRGKLTKHYALDAFWALAPPLEFEPPNKLIIDWAAELMSEVIGLL</sequence>
<comment type="caution">
    <text evidence="1">The sequence shown here is derived from an EMBL/GenBank/DDBJ whole genome shotgun (WGS) entry which is preliminary data.</text>
</comment>
<dbReference type="Proteomes" id="UP000620046">
    <property type="component" value="Unassembled WGS sequence"/>
</dbReference>
<organism evidence="1 2">
    <name type="scientific">Dyella nitratireducens</name>
    <dbReference type="NCBI Taxonomy" id="1849580"/>
    <lineage>
        <taxon>Bacteria</taxon>
        <taxon>Pseudomonadati</taxon>
        <taxon>Pseudomonadota</taxon>
        <taxon>Gammaproteobacteria</taxon>
        <taxon>Lysobacterales</taxon>
        <taxon>Rhodanobacteraceae</taxon>
        <taxon>Dyella</taxon>
    </lineage>
</organism>
<name>A0ABQ1FP46_9GAMM</name>
<evidence type="ECO:0000313" key="2">
    <source>
        <dbReference type="Proteomes" id="UP000620046"/>
    </source>
</evidence>
<gene>
    <name evidence="1" type="ORF">GCM10010981_09460</name>
</gene>
<proteinExistence type="predicted"/>
<dbReference type="RefSeq" id="WP_229720637.1">
    <property type="nucleotide sequence ID" value="NZ_BMJA01000001.1"/>
</dbReference>
<accession>A0ABQ1FP46</accession>